<dbReference type="InterPro" id="IPR011622">
    <property type="entry name" value="7TMR_DISM_rcpt_extracell_dom2"/>
</dbReference>
<evidence type="ECO:0000256" key="2">
    <source>
        <dbReference type="ARBA" id="ARBA00012438"/>
    </source>
</evidence>
<feature type="transmembrane region" description="Helical" evidence="10">
    <location>
        <begin position="341"/>
        <end position="358"/>
    </location>
</feature>
<evidence type="ECO:0000256" key="5">
    <source>
        <dbReference type="ARBA" id="ARBA00022741"/>
    </source>
</evidence>
<dbReference type="PANTHER" id="PTHR42878">
    <property type="entry name" value="TWO-COMPONENT HISTIDINE KINASE"/>
    <property type="match status" value="1"/>
</dbReference>
<dbReference type="Pfam" id="PF07696">
    <property type="entry name" value="7TMR-DISMED2"/>
    <property type="match status" value="1"/>
</dbReference>
<dbReference type="InterPro" id="IPR005467">
    <property type="entry name" value="His_kinase_dom"/>
</dbReference>
<feature type="transmembrane region" description="Helical" evidence="10">
    <location>
        <begin position="312"/>
        <end position="329"/>
    </location>
</feature>
<dbReference type="GO" id="GO:0005524">
    <property type="term" value="F:ATP binding"/>
    <property type="evidence" value="ECO:0007669"/>
    <property type="project" value="UniProtKB-KW"/>
</dbReference>
<dbReference type="InterPro" id="IPR036890">
    <property type="entry name" value="HATPase_C_sf"/>
</dbReference>
<dbReference type="Pfam" id="PF02518">
    <property type="entry name" value="HATPase_c"/>
    <property type="match status" value="1"/>
</dbReference>
<dbReference type="PRINTS" id="PR00344">
    <property type="entry name" value="BCTRLSENSOR"/>
</dbReference>
<dbReference type="SUPFAM" id="SSF55874">
    <property type="entry name" value="ATPase domain of HSP90 chaperone/DNA topoisomerase II/histidine kinase"/>
    <property type="match status" value="1"/>
</dbReference>
<dbReference type="InterPro" id="IPR003594">
    <property type="entry name" value="HATPase_dom"/>
</dbReference>
<evidence type="ECO:0000256" key="10">
    <source>
        <dbReference type="SAM" id="Phobius"/>
    </source>
</evidence>
<evidence type="ECO:0000256" key="6">
    <source>
        <dbReference type="ARBA" id="ARBA00022777"/>
    </source>
</evidence>
<feature type="coiled-coil region" evidence="9">
    <location>
        <begin position="393"/>
        <end position="432"/>
    </location>
</feature>
<dbReference type="GO" id="GO:0007234">
    <property type="term" value="P:osmosensory signaling via phosphorelay pathway"/>
    <property type="evidence" value="ECO:0007669"/>
    <property type="project" value="TreeGrafter"/>
</dbReference>
<gene>
    <name evidence="12" type="ORF">JL102_01005</name>
</gene>
<feature type="transmembrane region" description="Helical" evidence="10">
    <location>
        <begin position="286"/>
        <end position="306"/>
    </location>
</feature>
<dbReference type="CDD" id="cd00075">
    <property type="entry name" value="HATPase"/>
    <property type="match status" value="1"/>
</dbReference>
<evidence type="ECO:0000256" key="3">
    <source>
        <dbReference type="ARBA" id="ARBA00022553"/>
    </source>
</evidence>
<evidence type="ECO:0000259" key="11">
    <source>
        <dbReference type="PROSITE" id="PS50109"/>
    </source>
</evidence>
<evidence type="ECO:0000256" key="1">
    <source>
        <dbReference type="ARBA" id="ARBA00000085"/>
    </source>
</evidence>
<evidence type="ECO:0000256" key="7">
    <source>
        <dbReference type="ARBA" id="ARBA00022840"/>
    </source>
</evidence>
<keyword evidence="10" id="KW-1133">Transmembrane helix</keyword>
<keyword evidence="5" id="KW-0547">Nucleotide-binding</keyword>
<dbReference type="Gene3D" id="1.10.287.130">
    <property type="match status" value="1"/>
</dbReference>
<keyword evidence="9" id="KW-0175">Coiled coil</keyword>
<protein>
    <recommendedName>
        <fullName evidence="2">histidine kinase</fullName>
        <ecNumber evidence="2">2.7.13.3</ecNumber>
    </recommendedName>
</protein>
<dbReference type="GO" id="GO:0000156">
    <property type="term" value="F:phosphorelay response regulator activity"/>
    <property type="evidence" value="ECO:0007669"/>
    <property type="project" value="TreeGrafter"/>
</dbReference>
<keyword evidence="13" id="KW-1185">Reference proteome</keyword>
<dbReference type="InterPro" id="IPR036097">
    <property type="entry name" value="HisK_dim/P_sf"/>
</dbReference>
<feature type="domain" description="Histidine kinase" evidence="11">
    <location>
        <begin position="442"/>
        <end position="652"/>
    </location>
</feature>
<proteinExistence type="predicted"/>
<evidence type="ECO:0000256" key="8">
    <source>
        <dbReference type="ARBA" id="ARBA00023012"/>
    </source>
</evidence>
<feature type="transmembrane region" description="Helical" evidence="10">
    <location>
        <begin position="252"/>
        <end position="274"/>
    </location>
</feature>
<dbReference type="InterPro" id="IPR050351">
    <property type="entry name" value="BphY/WalK/GraS-like"/>
</dbReference>
<dbReference type="SMART" id="SM00387">
    <property type="entry name" value="HATPase_c"/>
    <property type="match status" value="1"/>
</dbReference>
<dbReference type="Proteomes" id="UP000659388">
    <property type="component" value="Unassembled WGS sequence"/>
</dbReference>
<keyword evidence="10" id="KW-0812">Transmembrane</keyword>
<comment type="catalytic activity">
    <reaction evidence="1">
        <text>ATP + protein L-histidine = ADP + protein N-phospho-L-histidine.</text>
        <dbReference type="EC" id="2.7.13.3"/>
    </reaction>
</comment>
<dbReference type="Pfam" id="PF07695">
    <property type="entry name" value="7TMR-DISM_7TM"/>
    <property type="match status" value="1"/>
</dbReference>
<evidence type="ECO:0000256" key="4">
    <source>
        <dbReference type="ARBA" id="ARBA00022679"/>
    </source>
</evidence>
<feature type="transmembrane region" description="Helical" evidence="10">
    <location>
        <begin position="193"/>
        <end position="211"/>
    </location>
</feature>
<keyword evidence="8" id="KW-0902">Two-component regulatory system</keyword>
<feature type="transmembrane region" description="Helical" evidence="10">
    <location>
        <begin position="218"/>
        <end position="240"/>
    </location>
</feature>
<feature type="transmembrane region" description="Helical" evidence="10">
    <location>
        <begin position="370"/>
        <end position="390"/>
    </location>
</feature>
<dbReference type="Gene3D" id="2.60.40.2380">
    <property type="match status" value="1"/>
</dbReference>
<dbReference type="AlphaFoldDB" id="A0A937F5H7"/>
<dbReference type="EMBL" id="JAESIY010000001">
    <property type="protein sequence ID" value="MBL3654690.1"/>
    <property type="molecule type" value="Genomic_DNA"/>
</dbReference>
<name>A0A937F5H7_9BACT</name>
<dbReference type="InterPro" id="IPR011623">
    <property type="entry name" value="7TMR_DISM_rcpt_extracell_dom1"/>
</dbReference>
<dbReference type="GO" id="GO:0000155">
    <property type="term" value="F:phosphorelay sensor kinase activity"/>
    <property type="evidence" value="ECO:0007669"/>
    <property type="project" value="InterPro"/>
</dbReference>
<comment type="caution">
    <text evidence="12">The sequence shown here is derived from an EMBL/GenBank/DDBJ whole genome shotgun (WGS) entry which is preliminary data.</text>
</comment>
<dbReference type="PANTHER" id="PTHR42878:SF7">
    <property type="entry name" value="SENSOR HISTIDINE KINASE GLRK"/>
    <property type="match status" value="1"/>
</dbReference>
<dbReference type="SUPFAM" id="SSF47384">
    <property type="entry name" value="Homodimeric domain of signal transducing histidine kinase"/>
    <property type="match status" value="1"/>
</dbReference>
<reference evidence="12" key="1">
    <citation type="submission" date="2021-01" db="EMBL/GenBank/DDBJ databases">
        <title>Fulvivirga kasyanovii gen. nov., sp nov., a novel member of the phylum Bacteroidetes isolated from seawater in a mussel farm.</title>
        <authorList>
            <person name="Zhao L.-H."/>
            <person name="Wang Z.-J."/>
        </authorList>
    </citation>
    <scope>NUCLEOTIDE SEQUENCE</scope>
    <source>
        <strain evidence="12">2943</strain>
    </source>
</reference>
<dbReference type="GO" id="GO:0030295">
    <property type="term" value="F:protein kinase activator activity"/>
    <property type="evidence" value="ECO:0007669"/>
    <property type="project" value="TreeGrafter"/>
</dbReference>
<keyword evidence="6 12" id="KW-0418">Kinase</keyword>
<sequence length="655" mass="75460">MAFKPVIIFWSVLLNLVVANGVVAQHNRLVLREPNSVTDLTPYLRYWNINGDESLEEALTQGNFVAFERGSSLEKSQWISFTIENQLEDNVQGKINFTFTDWVDFYILNESNLLIRQAKSGDLFNVNDRPVKSGLMVFHNIEIPAKSVRKVYVKLKSTTDISYQFKKFTLKSIKLYAGDAYYLNFDRKKIFQALFYGALFIMFFYNFFLFTTLRSASYLYYVIFLFFLILFFSSNSGYLTDYLLMNSPRVDLYIRFLSPAFVTFTYLAFARSFLQTNKRNRKLSKATLVMMILQVLLVLIMFIGFWKLGRTLVIISAATSFLLIFILAIKNIRRGFTPARYFMAANAFFLVGGIVFALERLSGALASDMSQYAVQIGILLEVALLSIGLAERINVIKNVLAQQTLENERLETRRAEERRKIIQQKNKQLEKSYQELDTFIYKTAHDIKGPLARLLGLSNLALMEVKEKKARAYFNMFYNDSQYLNRILSRLSSVHDVSVARVEPVQIDVNSLIEQLVKENKLRLEAFSVKMRCQDSLYVYSDYNLLKFALSDLLDNAIKFIDTTKEKHTIEINALQDEEVLEINIVDNGIGIREDDIPSLFEMFTRSAAIHGNVGLGLYMVKMAVSRVGGRVMYVANQSNFAYFKIIIPIHYSSE</sequence>
<evidence type="ECO:0000313" key="12">
    <source>
        <dbReference type="EMBL" id="MBL3654690.1"/>
    </source>
</evidence>
<keyword evidence="10" id="KW-0472">Membrane</keyword>
<keyword evidence="3" id="KW-0597">Phosphoprotein</keyword>
<dbReference type="PROSITE" id="PS50109">
    <property type="entry name" value="HIS_KIN"/>
    <property type="match status" value="1"/>
</dbReference>
<dbReference type="RefSeq" id="WP_202241729.1">
    <property type="nucleotide sequence ID" value="NZ_JAESIY010000001.1"/>
</dbReference>
<organism evidence="12 13">
    <name type="scientific">Fulvivirga sediminis</name>
    <dbReference type="NCBI Taxonomy" id="2803949"/>
    <lineage>
        <taxon>Bacteria</taxon>
        <taxon>Pseudomonadati</taxon>
        <taxon>Bacteroidota</taxon>
        <taxon>Cytophagia</taxon>
        <taxon>Cytophagales</taxon>
        <taxon>Fulvivirgaceae</taxon>
        <taxon>Fulvivirga</taxon>
    </lineage>
</organism>
<accession>A0A937F5H7</accession>
<dbReference type="EC" id="2.7.13.3" evidence="2"/>
<dbReference type="InterPro" id="IPR004358">
    <property type="entry name" value="Sig_transdc_His_kin-like_C"/>
</dbReference>
<keyword evidence="7" id="KW-0067">ATP-binding</keyword>
<evidence type="ECO:0000313" key="13">
    <source>
        <dbReference type="Proteomes" id="UP000659388"/>
    </source>
</evidence>
<dbReference type="Gene3D" id="3.30.565.10">
    <property type="entry name" value="Histidine kinase-like ATPase, C-terminal domain"/>
    <property type="match status" value="1"/>
</dbReference>
<evidence type="ECO:0000256" key="9">
    <source>
        <dbReference type="SAM" id="Coils"/>
    </source>
</evidence>
<dbReference type="CDD" id="cd00082">
    <property type="entry name" value="HisKA"/>
    <property type="match status" value="1"/>
</dbReference>
<keyword evidence="4" id="KW-0808">Transferase</keyword>
<dbReference type="InterPro" id="IPR003661">
    <property type="entry name" value="HisK_dim/P_dom"/>
</dbReference>